<dbReference type="EMBL" id="JAOQBH010000010">
    <property type="protein sequence ID" value="KAJ4129837.1"/>
    <property type="molecule type" value="Genomic_DNA"/>
</dbReference>
<reference evidence="1" key="1">
    <citation type="submission" date="2022-09" db="EMBL/GenBank/DDBJ databases">
        <title>Fusarium specimens isolated from Avocado Roots.</title>
        <authorList>
            <person name="Stajich J."/>
            <person name="Roper C."/>
            <person name="Heimlech-Rivalta G."/>
        </authorList>
    </citation>
    <scope>NUCLEOTIDE SEQUENCE</scope>
    <source>
        <strain evidence="1">CF00095</strain>
    </source>
</reference>
<proteinExistence type="predicted"/>
<accession>A0ABQ8R984</accession>
<sequence length="396" mass="46312">MTGIQDLPSELLLQILELCGSDLLSLIKAYPTALNTFSRNRKAFVARLSARFGDLALLSLERAARLRYIRRQPDFQTLHYKEIEARIEAVFMLTKDTSFGRRNATLPNLDRYPLSALCIMQELGEDAKAITDAYSQQALAEMASKPDAELYIPRQSTELTQNERKRFMTSAFVFESYCLTFFHGQRLLFCRDEFSRESFLGGPLYPHDETGVGRFYCIMYYLVQKHRELLSSVTQHIELIHGRPSSDSGRPREDEYTLWAVEYDWEREVLNYLHFLTSQGLKMLTTLQKMSIDELTSFTKKTFLRVNSSDQPTVLINRLNGYGTLGTHEARSWLPWPYLYNLFDNRWGLYHGEEDWKDTWGRAIPFWDPSEDEDPYGRRDVMGWSPLFWFVKRGNR</sequence>
<comment type="caution">
    <text evidence="1">The sequence shown here is derived from an EMBL/GenBank/DDBJ whole genome shotgun (WGS) entry which is preliminary data.</text>
</comment>
<evidence type="ECO:0000313" key="1">
    <source>
        <dbReference type="EMBL" id="KAJ4129837.1"/>
    </source>
</evidence>
<gene>
    <name evidence="1" type="ORF">NW768_006807</name>
</gene>
<evidence type="ECO:0008006" key="3">
    <source>
        <dbReference type="Google" id="ProtNLM"/>
    </source>
</evidence>
<keyword evidence="2" id="KW-1185">Reference proteome</keyword>
<name>A0ABQ8R984_FUSEQ</name>
<protein>
    <recommendedName>
        <fullName evidence="3">F-box domain-containing protein</fullName>
    </recommendedName>
</protein>
<dbReference type="Proteomes" id="UP001152024">
    <property type="component" value="Unassembled WGS sequence"/>
</dbReference>
<evidence type="ECO:0000313" key="2">
    <source>
        <dbReference type="Proteomes" id="UP001152024"/>
    </source>
</evidence>
<organism evidence="1 2">
    <name type="scientific">Fusarium equiseti</name>
    <name type="common">Fusarium scirpi</name>
    <dbReference type="NCBI Taxonomy" id="61235"/>
    <lineage>
        <taxon>Eukaryota</taxon>
        <taxon>Fungi</taxon>
        <taxon>Dikarya</taxon>
        <taxon>Ascomycota</taxon>
        <taxon>Pezizomycotina</taxon>
        <taxon>Sordariomycetes</taxon>
        <taxon>Hypocreomycetidae</taxon>
        <taxon>Hypocreales</taxon>
        <taxon>Nectriaceae</taxon>
        <taxon>Fusarium</taxon>
        <taxon>Fusarium incarnatum-equiseti species complex</taxon>
    </lineage>
</organism>